<dbReference type="KEGG" id="gba:J421_1312"/>
<dbReference type="EMBL" id="CP007128">
    <property type="protein sequence ID" value="AHG88849.1"/>
    <property type="molecule type" value="Genomic_DNA"/>
</dbReference>
<proteinExistence type="predicted"/>
<evidence type="ECO:0000313" key="3">
    <source>
        <dbReference type="EMBL" id="AHG88849.1"/>
    </source>
</evidence>
<feature type="chain" id="PRO_5004793910" evidence="1">
    <location>
        <begin position="25"/>
        <end position="182"/>
    </location>
</feature>
<dbReference type="Proteomes" id="UP000019151">
    <property type="component" value="Chromosome"/>
</dbReference>
<evidence type="ECO:0000256" key="1">
    <source>
        <dbReference type="SAM" id="SignalP"/>
    </source>
</evidence>
<name>W0RCL8_9BACT</name>
<feature type="signal peptide" evidence="1">
    <location>
        <begin position="1"/>
        <end position="24"/>
    </location>
</feature>
<reference evidence="3 4" key="1">
    <citation type="journal article" date="2014" name="Genome Announc.">
        <title>Genome Sequence and Methylome of Soil Bacterium Gemmatirosa kalamazoonensis KBS708T, a Member of the Rarely Cultivated Gemmatimonadetes Phylum.</title>
        <authorList>
            <person name="Debruyn J.M."/>
            <person name="Radosevich M."/>
            <person name="Wommack K.E."/>
            <person name="Polson S.W."/>
            <person name="Hauser L.J."/>
            <person name="Fawaz M.N."/>
            <person name="Korlach J."/>
            <person name="Tsai Y.C."/>
        </authorList>
    </citation>
    <scope>NUCLEOTIDE SEQUENCE [LARGE SCALE GENOMIC DNA]</scope>
    <source>
        <strain evidence="3 4">KBS708</strain>
    </source>
</reference>
<accession>W0RCL8</accession>
<dbReference type="InterPro" id="IPR034660">
    <property type="entry name" value="DinB/YfiT-like"/>
</dbReference>
<evidence type="ECO:0000313" key="4">
    <source>
        <dbReference type="Proteomes" id="UP000019151"/>
    </source>
</evidence>
<dbReference type="InParanoid" id="W0RCL8"/>
<dbReference type="OrthoDB" id="120106at2"/>
<keyword evidence="4" id="KW-1185">Reference proteome</keyword>
<dbReference type="SUPFAM" id="SSF109854">
    <property type="entry name" value="DinB/YfiT-like putative metalloenzymes"/>
    <property type="match status" value="1"/>
</dbReference>
<dbReference type="AlphaFoldDB" id="W0RCL8"/>
<evidence type="ECO:0000259" key="2">
    <source>
        <dbReference type="Pfam" id="PF12867"/>
    </source>
</evidence>
<dbReference type="Gene3D" id="1.20.120.450">
    <property type="entry name" value="dinb family like domain"/>
    <property type="match status" value="1"/>
</dbReference>
<keyword evidence="1" id="KW-0732">Signal</keyword>
<dbReference type="InterPro" id="IPR024775">
    <property type="entry name" value="DinB-like"/>
</dbReference>
<feature type="domain" description="DinB-like" evidence="2">
    <location>
        <begin position="46"/>
        <end position="165"/>
    </location>
</feature>
<protein>
    <submittedName>
        <fullName evidence="3">DinB-like domain protein</fullName>
    </submittedName>
</protein>
<gene>
    <name evidence="3" type="ORF">J421_1312</name>
</gene>
<organism evidence="3 4">
    <name type="scientific">Gemmatirosa kalamazoonensis</name>
    <dbReference type="NCBI Taxonomy" id="861299"/>
    <lineage>
        <taxon>Bacteria</taxon>
        <taxon>Pseudomonadati</taxon>
        <taxon>Gemmatimonadota</taxon>
        <taxon>Gemmatimonadia</taxon>
        <taxon>Gemmatimonadales</taxon>
        <taxon>Gemmatimonadaceae</taxon>
        <taxon>Gemmatirosa</taxon>
    </lineage>
</organism>
<dbReference type="STRING" id="861299.J421_1312"/>
<dbReference type="Pfam" id="PF12867">
    <property type="entry name" value="DinB_2"/>
    <property type="match status" value="1"/>
</dbReference>
<sequence>MSTRTLALALLAAAALPLVQDAAAQGTPAAATAPVSAAFKASTKQFAKNLTAAAEAMPADKYGFKPTPAQMSFGDVVVHLIQGNDYLCGAISGTPAPQRSKVAATDAKDALVARLKETFAFCDDALASLDDTKLAEQVPFFGGPRTRADVMNLTTGDFADHYSQVAIYMRLNGLLPPTAKKQ</sequence>
<dbReference type="eggNOG" id="COG2318">
    <property type="taxonomic scope" value="Bacteria"/>
</dbReference>
<dbReference type="RefSeq" id="WP_025410376.1">
    <property type="nucleotide sequence ID" value="NZ_CP007128.1"/>
</dbReference>
<dbReference type="HOGENOM" id="CLU_120900_0_0_0"/>